<evidence type="ECO:0000256" key="4">
    <source>
        <dbReference type="PROSITE-ProRule" id="PRU00175"/>
    </source>
</evidence>
<gene>
    <name evidence="7" type="ORF">SteCoe_28609</name>
</gene>
<keyword evidence="8" id="KW-1185">Reference proteome</keyword>
<dbReference type="OrthoDB" id="1302410at2759"/>
<dbReference type="GO" id="GO:0005634">
    <property type="term" value="C:nucleus"/>
    <property type="evidence" value="ECO:0007669"/>
    <property type="project" value="TreeGrafter"/>
</dbReference>
<comment type="caution">
    <text evidence="7">The sequence shown here is derived from an EMBL/GenBank/DDBJ whole genome shotgun (WGS) entry which is preliminary data.</text>
</comment>
<keyword evidence="1" id="KW-0479">Metal-binding</keyword>
<dbReference type="PROSITE" id="PS50089">
    <property type="entry name" value="ZF_RING_2"/>
    <property type="match status" value="1"/>
</dbReference>
<dbReference type="PANTHER" id="PTHR45931:SF3">
    <property type="entry name" value="RING ZINC FINGER-CONTAINING PROTEIN"/>
    <property type="match status" value="1"/>
</dbReference>
<dbReference type="PANTHER" id="PTHR45931">
    <property type="entry name" value="SI:CH211-59O9.10"/>
    <property type="match status" value="1"/>
</dbReference>
<feature type="region of interest" description="Disordered" evidence="5">
    <location>
        <begin position="1"/>
        <end position="21"/>
    </location>
</feature>
<dbReference type="AlphaFoldDB" id="A0A1R2B7U5"/>
<dbReference type="Proteomes" id="UP000187209">
    <property type="component" value="Unassembled WGS sequence"/>
</dbReference>
<dbReference type="GO" id="GO:0061630">
    <property type="term" value="F:ubiquitin protein ligase activity"/>
    <property type="evidence" value="ECO:0007669"/>
    <property type="project" value="TreeGrafter"/>
</dbReference>
<name>A0A1R2B7U5_9CILI</name>
<organism evidence="7 8">
    <name type="scientific">Stentor coeruleus</name>
    <dbReference type="NCBI Taxonomy" id="5963"/>
    <lineage>
        <taxon>Eukaryota</taxon>
        <taxon>Sar</taxon>
        <taxon>Alveolata</taxon>
        <taxon>Ciliophora</taxon>
        <taxon>Postciliodesmatophora</taxon>
        <taxon>Heterotrichea</taxon>
        <taxon>Heterotrichida</taxon>
        <taxon>Stentoridae</taxon>
        <taxon>Stentor</taxon>
    </lineage>
</organism>
<dbReference type="EMBL" id="MPUH01000869">
    <property type="protein sequence ID" value="OMJ72841.1"/>
    <property type="molecule type" value="Genomic_DNA"/>
</dbReference>
<reference evidence="7 8" key="1">
    <citation type="submission" date="2016-11" db="EMBL/GenBank/DDBJ databases">
        <title>The macronuclear genome of Stentor coeruleus: a giant cell with tiny introns.</title>
        <authorList>
            <person name="Slabodnick M."/>
            <person name="Ruby J.G."/>
            <person name="Reiff S.B."/>
            <person name="Swart E.C."/>
            <person name="Gosai S."/>
            <person name="Prabakaran S."/>
            <person name="Witkowska E."/>
            <person name="Larue G.E."/>
            <person name="Fisher S."/>
            <person name="Freeman R.M."/>
            <person name="Gunawardena J."/>
            <person name="Chu W."/>
            <person name="Stover N.A."/>
            <person name="Gregory B.D."/>
            <person name="Nowacki M."/>
            <person name="Derisi J."/>
            <person name="Roy S.W."/>
            <person name="Marshall W.F."/>
            <person name="Sood P."/>
        </authorList>
    </citation>
    <scope>NUCLEOTIDE SEQUENCE [LARGE SCALE GENOMIC DNA]</scope>
    <source>
        <strain evidence="7">WM001</strain>
    </source>
</reference>
<dbReference type="InterPro" id="IPR051834">
    <property type="entry name" value="RING_finger_E3_ligase"/>
</dbReference>
<sequence>MGTSQSYHSPPPPPNPHARMYENPRAQSSQYCAYNYKPTSVGTWETTSSGKVMKSPLRTNYVICGIINRNPPNSSLEFLCPQCRNKNFDGGLCKKISCKCGKTMIRTHEEEIINASPSPHNTLEELFNECNNIPTDNNYYELVSITIGIFRDSVPANILTGGRAHFPTVFDFFLSPYFSSRKRCIGIGEYFQYGDAKFKVLGAFPSYGIVGKNTAIFCSQLLSAGNINKLHILPINGQLVNPTTFNSVISPFFKYRPQHIYTGQYLYLGRQEYMIIASQPTDGVVTSTAQFYFEGEILYSLSQVVLSPFFEDLPVSLKTLPKEALIEEIINYYLLPYFQGSRRYIIQNQEVIIDGVGFLVEYAYPPKGVVMDNTNIVYDGSFKSRHVQPEIVFVPRSGYISPQINELNRQLFQLQLLMQGMDVQTEQTDERIVGNLPTHTLTNLPSNPEAARCMICLNDYDVGDTVKTLPCFHMFHPDCIHQWLDRSKLCPLCKTSVEIIE</sequence>
<evidence type="ECO:0000313" key="8">
    <source>
        <dbReference type="Proteomes" id="UP000187209"/>
    </source>
</evidence>
<dbReference type="SUPFAM" id="SSF57850">
    <property type="entry name" value="RING/U-box"/>
    <property type="match status" value="1"/>
</dbReference>
<feature type="domain" description="RING-type" evidence="6">
    <location>
        <begin position="453"/>
        <end position="494"/>
    </location>
</feature>
<keyword evidence="2 4" id="KW-0863">Zinc-finger</keyword>
<evidence type="ECO:0000256" key="2">
    <source>
        <dbReference type="ARBA" id="ARBA00022771"/>
    </source>
</evidence>
<dbReference type="GO" id="GO:0006511">
    <property type="term" value="P:ubiquitin-dependent protein catabolic process"/>
    <property type="evidence" value="ECO:0007669"/>
    <property type="project" value="TreeGrafter"/>
</dbReference>
<dbReference type="Gene3D" id="3.30.40.10">
    <property type="entry name" value="Zinc/RING finger domain, C3HC4 (zinc finger)"/>
    <property type="match status" value="1"/>
</dbReference>
<dbReference type="Pfam" id="PF13639">
    <property type="entry name" value="zf-RING_2"/>
    <property type="match status" value="1"/>
</dbReference>
<dbReference type="GO" id="GO:0008270">
    <property type="term" value="F:zinc ion binding"/>
    <property type="evidence" value="ECO:0007669"/>
    <property type="project" value="UniProtKB-KW"/>
</dbReference>
<dbReference type="Gene3D" id="3.10.330.10">
    <property type="match status" value="2"/>
</dbReference>
<evidence type="ECO:0000256" key="1">
    <source>
        <dbReference type="ARBA" id="ARBA00022723"/>
    </source>
</evidence>
<accession>A0A1R2B7U5</accession>
<protein>
    <recommendedName>
        <fullName evidence="6">RING-type domain-containing protein</fullName>
    </recommendedName>
</protein>
<evidence type="ECO:0000256" key="3">
    <source>
        <dbReference type="ARBA" id="ARBA00022833"/>
    </source>
</evidence>
<proteinExistence type="predicted"/>
<dbReference type="SMART" id="SM00184">
    <property type="entry name" value="RING"/>
    <property type="match status" value="1"/>
</dbReference>
<evidence type="ECO:0000259" key="6">
    <source>
        <dbReference type="PROSITE" id="PS50089"/>
    </source>
</evidence>
<evidence type="ECO:0000256" key="5">
    <source>
        <dbReference type="SAM" id="MobiDB-lite"/>
    </source>
</evidence>
<dbReference type="InterPro" id="IPR001841">
    <property type="entry name" value="Znf_RING"/>
</dbReference>
<dbReference type="InterPro" id="IPR013083">
    <property type="entry name" value="Znf_RING/FYVE/PHD"/>
</dbReference>
<keyword evidence="3" id="KW-0862">Zinc</keyword>
<evidence type="ECO:0000313" key="7">
    <source>
        <dbReference type="EMBL" id="OMJ72841.1"/>
    </source>
</evidence>